<feature type="transmembrane region" description="Helical" evidence="1">
    <location>
        <begin position="38"/>
        <end position="57"/>
    </location>
</feature>
<evidence type="ECO:0000313" key="3">
    <source>
        <dbReference type="Proteomes" id="UP000468638"/>
    </source>
</evidence>
<name>A0A6I5A526_9BACI</name>
<dbReference type="Proteomes" id="UP000468638">
    <property type="component" value="Unassembled WGS sequence"/>
</dbReference>
<keyword evidence="1" id="KW-0812">Transmembrane</keyword>
<accession>A0A6I5A526</accession>
<evidence type="ECO:0000256" key="1">
    <source>
        <dbReference type="SAM" id="Phobius"/>
    </source>
</evidence>
<dbReference type="RefSeq" id="WP_160850616.1">
    <property type="nucleotide sequence ID" value="NZ_WMEQ01000017.1"/>
</dbReference>
<dbReference type="OrthoDB" id="2921129at2"/>
<organism evidence="2 3">
    <name type="scientific">Pontibacillus yanchengensis</name>
    <dbReference type="NCBI Taxonomy" id="462910"/>
    <lineage>
        <taxon>Bacteria</taxon>
        <taxon>Bacillati</taxon>
        <taxon>Bacillota</taxon>
        <taxon>Bacilli</taxon>
        <taxon>Bacillales</taxon>
        <taxon>Bacillaceae</taxon>
        <taxon>Pontibacillus</taxon>
    </lineage>
</organism>
<dbReference type="AlphaFoldDB" id="A0A6I5A526"/>
<dbReference type="EMBL" id="WMEQ01000017">
    <property type="protein sequence ID" value="MYL35441.1"/>
    <property type="molecule type" value="Genomic_DNA"/>
</dbReference>
<keyword evidence="1" id="KW-1133">Transmembrane helix</keyword>
<comment type="caution">
    <text evidence="2">The sequence shown here is derived from an EMBL/GenBank/DDBJ whole genome shotgun (WGS) entry which is preliminary data.</text>
</comment>
<evidence type="ECO:0000313" key="2">
    <source>
        <dbReference type="EMBL" id="MYL35441.1"/>
    </source>
</evidence>
<sequence length="95" mass="10957">MSKDNSIGLKNDTMLPSLPTDEEMENFVVELLAFLQQWGVIVCSITALICIVIYQLFKVRKNPQLVRLWRFLAYGFIFIAIVFAVSPYLLLPFIE</sequence>
<reference evidence="2 3" key="1">
    <citation type="submission" date="2019-11" db="EMBL/GenBank/DDBJ databases">
        <title>Genome sequences of 17 halophilic strains isolated from different environments.</title>
        <authorList>
            <person name="Furrow R.E."/>
        </authorList>
    </citation>
    <scope>NUCLEOTIDE SEQUENCE [LARGE SCALE GENOMIC DNA]</scope>
    <source>
        <strain evidence="2 3">22514_16_FS</strain>
    </source>
</reference>
<gene>
    <name evidence="2" type="ORF">GLW05_17820</name>
</gene>
<feature type="transmembrane region" description="Helical" evidence="1">
    <location>
        <begin position="69"/>
        <end position="90"/>
    </location>
</feature>
<protein>
    <submittedName>
        <fullName evidence="2">Uncharacterized protein</fullName>
    </submittedName>
</protein>
<keyword evidence="1" id="KW-0472">Membrane</keyword>
<proteinExistence type="predicted"/>